<dbReference type="Gene3D" id="3.30.1470.10">
    <property type="entry name" value="Photosystem I PsaD, reaction center subunit II"/>
    <property type="match status" value="1"/>
</dbReference>
<organism evidence="4 5">
    <name type="scientific">Brachionus calyciflorus</name>
    <dbReference type="NCBI Taxonomy" id="104777"/>
    <lineage>
        <taxon>Eukaryota</taxon>
        <taxon>Metazoa</taxon>
        <taxon>Spiralia</taxon>
        <taxon>Gnathifera</taxon>
        <taxon>Rotifera</taxon>
        <taxon>Eurotatoria</taxon>
        <taxon>Monogononta</taxon>
        <taxon>Pseudotrocha</taxon>
        <taxon>Ploima</taxon>
        <taxon>Brachionidae</taxon>
        <taxon>Brachionus</taxon>
    </lineage>
</organism>
<dbReference type="SMART" id="SM00456">
    <property type="entry name" value="WW"/>
    <property type="match status" value="1"/>
</dbReference>
<reference evidence="4" key="1">
    <citation type="submission" date="2021-02" db="EMBL/GenBank/DDBJ databases">
        <authorList>
            <person name="Nowell W R."/>
        </authorList>
    </citation>
    <scope>NUCLEOTIDE SEQUENCE</scope>
    <source>
        <strain evidence="4">Ploen Becks lab</strain>
    </source>
</reference>
<accession>A0A813R0F8</accession>
<proteinExistence type="predicted"/>
<dbReference type="InterPro" id="IPR001202">
    <property type="entry name" value="WW_dom"/>
</dbReference>
<evidence type="ECO:0000256" key="2">
    <source>
        <dbReference type="SAM" id="MobiDB-lite"/>
    </source>
</evidence>
<dbReference type="InterPro" id="IPR036020">
    <property type="entry name" value="WW_dom_sf"/>
</dbReference>
<dbReference type="SUPFAM" id="SSF51045">
    <property type="entry name" value="WW domain"/>
    <property type="match status" value="1"/>
</dbReference>
<dbReference type="PANTHER" id="PTHR21715:SF0">
    <property type="entry name" value="RH04127P"/>
    <property type="match status" value="1"/>
</dbReference>
<comment type="caution">
    <text evidence="4">The sequence shown here is derived from an EMBL/GenBank/DDBJ whole genome shotgun (WGS) entry which is preliminary data.</text>
</comment>
<keyword evidence="5" id="KW-1185">Reference proteome</keyword>
<feature type="compositionally biased region" description="Basic and acidic residues" evidence="2">
    <location>
        <begin position="175"/>
        <end position="189"/>
    </location>
</feature>
<gene>
    <name evidence="4" type="ORF">OXX778_LOCUS5116</name>
</gene>
<dbReference type="AlphaFoldDB" id="A0A813R0F8"/>
<feature type="compositionally biased region" description="Low complexity" evidence="2">
    <location>
        <begin position="112"/>
        <end position="127"/>
    </location>
</feature>
<dbReference type="EMBL" id="CAJNOC010000541">
    <property type="protein sequence ID" value="CAF0774233.1"/>
    <property type="molecule type" value="Genomic_DNA"/>
</dbReference>
<protein>
    <recommendedName>
        <fullName evidence="3">WW domain-containing protein</fullName>
    </recommendedName>
</protein>
<feature type="coiled-coil region" evidence="1">
    <location>
        <begin position="767"/>
        <end position="836"/>
    </location>
</feature>
<evidence type="ECO:0000313" key="4">
    <source>
        <dbReference type="EMBL" id="CAF0774233.1"/>
    </source>
</evidence>
<dbReference type="PROSITE" id="PS50020">
    <property type="entry name" value="WW_DOMAIN_2"/>
    <property type="match status" value="1"/>
</dbReference>
<keyword evidence="1" id="KW-0175">Coiled coil</keyword>
<evidence type="ECO:0000313" key="5">
    <source>
        <dbReference type="Proteomes" id="UP000663879"/>
    </source>
</evidence>
<dbReference type="OrthoDB" id="6344460at2759"/>
<dbReference type="PANTHER" id="PTHR21715">
    <property type="entry name" value="RH04127P"/>
    <property type="match status" value="1"/>
</dbReference>
<dbReference type="InterPro" id="IPR053233">
    <property type="entry name" value="ABRA-related"/>
</dbReference>
<feature type="domain" description="WW" evidence="3">
    <location>
        <begin position="51"/>
        <end position="85"/>
    </location>
</feature>
<feature type="coiled-coil region" evidence="1">
    <location>
        <begin position="268"/>
        <end position="336"/>
    </location>
</feature>
<dbReference type="CDD" id="cd00201">
    <property type="entry name" value="WW"/>
    <property type="match status" value="1"/>
</dbReference>
<feature type="coiled-coil region" evidence="1">
    <location>
        <begin position="420"/>
        <end position="639"/>
    </location>
</feature>
<feature type="region of interest" description="Disordered" evidence="2">
    <location>
        <begin position="161"/>
        <end position="189"/>
    </location>
</feature>
<dbReference type="Pfam" id="PF00397">
    <property type="entry name" value="WW"/>
    <property type="match status" value="1"/>
</dbReference>
<sequence length="1074" mass="126547">MLSNSNDQIIIEYDDNIQPTEEDIIEYAKYIGIDPDQEPELMWIARQGANAPLPKGWKAVHDPQQEELYYFNFETGESIWEHPCDNDYRALVIEERKIRDQKGKLNYRPTDKLTSPSSTLTKTAKSTSTLSDVINNANNKTKLKNDFIFANEFGIEFEDEDLKKKDDDDESEASWQKKSDSEDSDDFRKPVDFGIDRETSFKLDKLNVMLMVGKEKESINVTDSAPSTTREALDSPTRNYIKSVLGASKDEDARRSTKLDSLIEEENSIDLKKESNNKEAELNNLKESLNREFDQRRLELLEDKENRLVKLKQDIELELTRQIESEKKKLQKDQNDKLLVLKTKLENDFQSEKDVMTKKHLDILNSMHKEFENEKQLKKQKFSMQLSKYIKSGKSFDELDEDEEKREIEIYFDHIEKKYSDKLDERKKELQTRYDKKMRDLEEELRRLHEEEAEKKEQQIRQIKEDNLRMENMDKQMDKILAEKVKQFKEKETKELNQLKEDYEIKIKTFKEKYKQLEDNEFKFLENEFSKIKERLQLEQNSKISQLENNLKTHKTNLEKQEEDMRKRLEILQTKRVELDGEWSKLNDREKEIEQRKSNLNRQILQEANESENKLKFEIEKLKLENQDLNYKIESMQKVLDKYYTYQEPDEKTQLNDEDSIKLSEKINKINTKLSQEFDDNEEDEDIENTNDDTDLKSLVKHAKLKLKLKYEKNDLLNSSDLSSSTDDNLTNLNLPESKISLVNFLGKEKDLLRINNEILDSYKIILNRKKSILNRSRNDLKNFEKNLTKNSPNKFKIDLLIDEKNLSIERESLDLEQLELNLRTSKRLIKQKKSLINKLEAYLSGQSISSDTTSSSEESEINDENSQNSLVNFDFKLTKNLNEFLSHVKKSHLNGDLTDHNLNFIQNTLKKLNRINSRLEKLMESIKSYNYCIIEEKSEGIDDSEKIERKWKSYLNEKKYEKMNDASSLGKSLPVSIPSWQANSAYCRLAYDTGSKILDEKWNQYIGYDSMLNSVKRVDPNQFMTTLSGSATSSSAAFNFFPSQVTIPIATQNRLNHHREWIKQFKASGANIN</sequence>
<feature type="region of interest" description="Disordered" evidence="2">
    <location>
        <begin position="106"/>
        <end position="127"/>
    </location>
</feature>
<dbReference type="Proteomes" id="UP000663879">
    <property type="component" value="Unassembled WGS sequence"/>
</dbReference>
<evidence type="ECO:0000259" key="3">
    <source>
        <dbReference type="PROSITE" id="PS50020"/>
    </source>
</evidence>
<name>A0A813R0F8_9BILA</name>
<evidence type="ECO:0000256" key="1">
    <source>
        <dbReference type="SAM" id="Coils"/>
    </source>
</evidence>